<evidence type="ECO:0000256" key="1">
    <source>
        <dbReference type="SAM" id="MobiDB-lite"/>
    </source>
</evidence>
<gene>
    <name evidence="2" type="ORF">HINF_LOCUS20454</name>
    <name evidence="3" type="ORF">HINF_LOCUS45303</name>
</gene>
<evidence type="ECO:0000313" key="3">
    <source>
        <dbReference type="EMBL" id="CAL6053372.1"/>
    </source>
</evidence>
<feature type="compositionally biased region" description="Acidic residues" evidence="1">
    <location>
        <begin position="834"/>
        <end position="867"/>
    </location>
</feature>
<dbReference type="AlphaFoldDB" id="A0AA86PAM8"/>
<proteinExistence type="predicted"/>
<dbReference type="EMBL" id="CAXDID020000196">
    <property type="protein sequence ID" value="CAL6053372.1"/>
    <property type="molecule type" value="Genomic_DNA"/>
</dbReference>
<reference evidence="3 4" key="2">
    <citation type="submission" date="2024-07" db="EMBL/GenBank/DDBJ databases">
        <authorList>
            <person name="Akdeniz Z."/>
        </authorList>
    </citation>
    <scope>NUCLEOTIDE SEQUENCE [LARGE SCALE GENOMIC DNA]</scope>
</reference>
<reference evidence="2" key="1">
    <citation type="submission" date="2023-06" db="EMBL/GenBank/DDBJ databases">
        <authorList>
            <person name="Kurt Z."/>
        </authorList>
    </citation>
    <scope>NUCLEOTIDE SEQUENCE</scope>
</reference>
<dbReference type="EMBL" id="CATOUU010000526">
    <property type="protein sequence ID" value="CAI9932809.1"/>
    <property type="molecule type" value="Genomic_DNA"/>
</dbReference>
<feature type="region of interest" description="Disordered" evidence="1">
    <location>
        <begin position="829"/>
        <end position="867"/>
    </location>
</feature>
<feature type="region of interest" description="Disordered" evidence="1">
    <location>
        <begin position="580"/>
        <end position="601"/>
    </location>
</feature>
<name>A0AA86PAM8_9EUKA</name>
<dbReference type="Proteomes" id="UP001642409">
    <property type="component" value="Unassembled WGS sequence"/>
</dbReference>
<protein>
    <submittedName>
        <fullName evidence="2">Uncharacterized protein</fullName>
    </submittedName>
</protein>
<evidence type="ECO:0000313" key="2">
    <source>
        <dbReference type="EMBL" id="CAI9932809.1"/>
    </source>
</evidence>
<sequence>MEKISTPAAKLSQLQILGKPAIDPQDYPKCPAQPLVVYKLALQMVFEAGFDSTSKLQRASKEEQEKPKTQATDFQKKLQQIASTLTQKCSLDLKLAEELVNPIDPDSMDDANYVKMHVLMETLEQLNDHNDVTVEYPLYDNVKKYGLDVSLEDQPVTTFSPVQVYLAPFDQRVLCPYLNARFSSVDYCFPDLPRKLQSCVFINDYNKVKDPNNTQKLYLSSVIQTTGEALPQDFIHRQLSAHEMWVNLISQRQNFPLQCSIADSYCAVIENTSHELNQMLNQLQDVEQDTMLQKLQIYQKQPLKQSNTNYDKFIEQIIANVINQSPIKSEPLNPPTGRNYQFKSDFDVSLRGMMEQKSTAHHFYQFETNKKIAFLQPILAQKILQYTKMGEFSKFINQELVIPHDQVENTLVFEDSSDSMKESVKAPETKVQSELMVTVGKLTQEFCDIILKQHQELLKVILQSQQSVTYVESQFQTQDQNDFDDLLIRPVCGCYTCNLCSLSETFEFTEKIFPLLKLRKPRHLVLDENEAPSDFYVSQKEFVEKVLGLDYTHDFTKMVPYFPTFCKKLKQDLNLDLGQLQVQPDPSSNRKSKKKTPKQKKLSPDFLFQQILFFCACAPQFLQYPASYGAQSTEFPSIVLSQQFRVNKQFDPRSELLLAFLRNPASGNLQMVQQDEVPEVVEKENLYRTIFITQNSSIKRYMAQFYKEKYIEPENKDIWDLTSLELANLMFNKQEIESVTPENYYSQDVNLCQDFRAVTGLMVAIKNLPSLPIVKKYHGVATVQPQKSKKPFAIFKCKVLGKKQTLSDQAFISKLYKCLGDGDGKHCTGKVEVDREDEVSDDELYSAEEEALNEQNEENEEEEIQEE</sequence>
<evidence type="ECO:0000313" key="4">
    <source>
        <dbReference type="Proteomes" id="UP001642409"/>
    </source>
</evidence>
<feature type="compositionally biased region" description="Basic residues" evidence="1">
    <location>
        <begin position="590"/>
        <end position="601"/>
    </location>
</feature>
<organism evidence="2">
    <name type="scientific">Hexamita inflata</name>
    <dbReference type="NCBI Taxonomy" id="28002"/>
    <lineage>
        <taxon>Eukaryota</taxon>
        <taxon>Metamonada</taxon>
        <taxon>Diplomonadida</taxon>
        <taxon>Hexamitidae</taxon>
        <taxon>Hexamitinae</taxon>
        <taxon>Hexamita</taxon>
    </lineage>
</organism>
<keyword evidence="4" id="KW-1185">Reference proteome</keyword>
<comment type="caution">
    <text evidence="2">The sequence shown here is derived from an EMBL/GenBank/DDBJ whole genome shotgun (WGS) entry which is preliminary data.</text>
</comment>
<accession>A0AA86PAM8</accession>